<accession>A0A368PTI7</accession>
<feature type="compositionally biased region" description="Low complexity" evidence="1">
    <location>
        <begin position="1"/>
        <end position="16"/>
    </location>
</feature>
<name>A0A368PTI7_SETIT</name>
<gene>
    <name evidence="2" type="ORF">SETIT_1G367100v2</name>
</gene>
<evidence type="ECO:0000313" key="2">
    <source>
        <dbReference type="EMBL" id="RCV08943.1"/>
    </source>
</evidence>
<proteinExistence type="predicted"/>
<reference evidence="2" key="1">
    <citation type="journal article" date="2012" name="Nat. Biotechnol.">
        <title>Reference genome sequence of the model plant Setaria.</title>
        <authorList>
            <person name="Bennetzen J.L."/>
            <person name="Schmutz J."/>
            <person name="Wang H."/>
            <person name="Percifield R."/>
            <person name="Hawkins J."/>
            <person name="Pontaroli A.C."/>
            <person name="Estep M."/>
            <person name="Feng L."/>
            <person name="Vaughn J.N."/>
            <person name="Grimwood J."/>
            <person name="Jenkins J."/>
            <person name="Barry K."/>
            <person name="Lindquist E."/>
            <person name="Hellsten U."/>
            <person name="Deshpande S."/>
            <person name="Wang X."/>
            <person name="Wu X."/>
            <person name="Mitros T."/>
            <person name="Triplett J."/>
            <person name="Yang X."/>
            <person name="Ye C.Y."/>
            <person name="Mauro-Herrera M."/>
            <person name="Wang L."/>
            <person name="Li P."/>
            <person name="Sharma M."/>
            <person name="Sharma R."/>
            <person name="Ronald P.C."/>
            <person name="Panaud O."/>
            <person name="Kellogg E.A."/>
            <person name="Brutnell T.P."/>
            <person name="Doust A.N."/>
            <person name="Tuskan G.A."/>
            <person name="Rokhsar D."/>
            <person name="Devos K.M."/>
        </authorList>
    </citation>
    <scope>NUCLEOTIDE SEQUENCE [LARGE SCALE GENOMIC DNA]</scope>
    <source>
        <strain evidence="2">Yugu1</strain>
    </source>
</reference>
<dbReference type="AlphaFoldDB" id="A0A368PTI7"/>
<sequence>MNTRNGSPANGSSGAGDMDGRGRWGGVEWDGGGDGTGVGCAGPLMGGGPEIGRWGLSYRWRRGREGIPFSFTGGWRKDLPCRCHGLFSVNSAWNQVGVGSVVSDARGRGSRWEVAAAVSCWQWHACNPIQLRGDVGGVKHRARARRGCGLLPWDFRGWMWDCGLDICAVCASHAAELTGRVGSRGCRIAGSGCTAGRLDGPCASGEHFAN</sequence>
<feature type="region of interest" description="Disordered" evidence="1">
    <location>
        <begin position="1"/>
        <end position="29"/>
    </location>
</feature>
<organism evidence="2">
    <name type="scientific">Setaria italica</name>
    <name type="common">Foxtail millet</name>
    <name type="synonym">Panicum italicum</name>
    <dbReference type="NCBI Taxonomy" id="4555"/>
    <lineage>
        <taxon>Eukaryota</taxon>
        <taxon>Viridiplantae</taxon>
        <taxon>Streptophyta</taxon>
        <taxon>Embryophyta</taxon>
        <taxon>Tracheophyta</taxon>
        <taxon>Spermatophyta</taxon>
        <taxon>Magnoliopsida</taxon>
        <taxon>Liliopsida</taxon>
        <taxon>Poales</taxon>
        <taxon>Poaceae</taxon>
        <taxon>PACMAD clade</taxon>
        <taxon>Panicoideae</taxon>
        <taxon>Panicodae</taxon>
        <taxon>Paniceae</taxon>
        <taxon>Cenchrinae</taxon>
        <taxon>Setaria</taxon>
    </lineage>
</organism>
<dbReference type="EMBL" id="CM003528">
    <property type="protein sequence ID" value="RCV08943.1"/>
    <property type="molecule type" value="Genomic_DNA"/>
</dbReference>
<reference evidence="2" key="2">
    <citation type="submission" date="2015-07" db="EMBL/GenBank/DDBJ databases">
        <authorList>
            <person name="Noorani M."/>
        </authorList>
    </citation>
    <scope>NUCLEOTIDE SEQUENCE</scope>
    <source>
        <strain evidence="2">Yugu1</strain>
    </source>
</reference>
<evidence type="ECO:0000256" key="1">
    <source>
        <dbReference type="SAM" id="MobiDB-lite"/>
    </source>
</evidence>
<protein>
    <submittedName>
        <fullName evidence="2">Uncharacterized protein</fullName>
    </submittedName>
</protein>